<dbReference type="KEGG" id="amur:ADH66_08500"/>
<evidence type="ECO:0000313" key="7">
    <source>
        <dbReference type="Proteomes" id="UP000596035"/>
    </source>
</evidence>
<dbReference type="Pfam" id="PF00583">
    <property type="entry name" value="Acetyltransf_1"/>
    <property type="match status" value="1"/>
</dbReference>
<gene>
    <name evidence="4" type="ORF">ADH66_08500</name>
    <name evidence="5" type="ORF">I5Q82_18540</name>
</gene>
<name>A0A1Z2XQJ9_9FIRM</name>
<dbReference type="InterPro" id="IPR050680">
    <property type="entry name" value="YpeA/RimI_acetyltransf"/>
</dbReference>
<dbReference type="CDD" id="cd04301">
    <property type="entry name" value="NAT_SF"/>
    <property type="match status" value="1"/>
</dbReference>
<protein>
    <submittedName>
        <fullName evidence="4 5">N-acetyltransferase</fullName>
    </submittedName>
</protein>
<evidence type="ECO:0000259" key="3">
    <source>
        <dbReference type="PROSITE" id="PS51186"/>
    </source>
</evidence>
<feature type="domain" description="N-acetyltransferase" evidence="3">
    <location>
        <begin position="1"/>
        <end position="141"/>
    </location>
</feature>
<sequence>MKTPTRKLCWRILQLSGAPITRLLLQLRRRAIIEEWTSEGHALYAIFSNGLEVGFLHMGSRGDACDWLEEVFVREDFRRQGIGSTAIEAAWAMLREKGLETMYLEVVPANEGAIRLYHRLGFTNLNTLTLNRSVKEKRQLGTQNIGGLEFRTYRPNNG</sequence>
<reference evidence="5 7" key="3">
    <citation type="submission" date="2020-11" db="EMBL/GenBank/DDBJ databases">
        <title>Closed and high quality bacterial genomes of the OMM12 community.</title>
        <authorList>
            <person name="Marbouty M."/>
            <person name="Lamy-Besnier Q."/>
            <person name="Debarbieux L."/>
            <person name="Koszul R."/>
        </authorList>
    </citation>
    <scope>NUCLEOTIDE SEQUENCE [LARGE SCALE GENOMIC DNA]</scope>
    <source>
        <strain evidence="5 7">KB18</strain>
    </source>
</reference>
<dbReference type="InterPro" id="IPR016181">
    <property type="entry name" value="Acyl_CoA_acyltransferase"/>
</dbReference>
<dbReference type="GO" id="GO:0016747">
    <property type="term" value="F:acyltransferase activity, transferring groups other than amino-acyl groups"/>
    <property type="evidence" value="ECO:0007669"/>
    <property type="project" value="InterPro"/>
</dbReference>
<keyword evidence="6" id="KW-1185">Reference proteome</keyword>
<dbReference type="PROSITE" id="PS51186">
    <property type="entry name" value="GNAT"/>
    <property type="match status" value="1"/>
</dbReference>
<dbReference type="RefSeq" id="WP_066533527.1">
    <property type="nucleotide sequence ID" value="NZ_CP021422.1"/>
</dbReference>
<keyword evidence="2" id="KW-0012">Acyltransferase</keyword>
<evidence type="ECO:0000313" key="4">
    <source>
        <dbReference type="EMBL" id="ASB40696.1"/>
    </source>
</evidence>
<dbReference type="Proteomes" id="UP000196710">
    <property type="component" value="Chromosome"/>
</dbReference>
<dbReference type="PANTHER" id="PTHR43420">
    <property type="entry name" value="ACETYLTRANSFERASE"/>
    <property type="match status" value="1"/>
</dbReference>
<dbReference type="EMBL" id="CP065321">
    <property type="protein sequence ID" value="QQR29973.1"/>
    <property type="molecule type" value="Genomic_DNA"/>
</dbReference>
<evidence type="ECO:0000256" key="2">
    <source>
        <dbReference type="ARBA" id="ARBA00023315"/>
    </source>
</evidence>
<evidence type="ECO:0000256" key="1">
    <source>
        <dbReference type="ARBA" id="ARBA00022679"/>
    </source>
</evidence>
<dbReference type="EMBL" id="CP021422">
    <property type="protein sequence ID" value="ASB40696.1"/>
    <property type="molecule type" value="Genomic_DNA"/>
</dbReference>
<dbReference type="SUPFAM" id="SSF55729">
    <property type="entry name" value="Acyl-CoA N-acyltransferases (Nat)"/>
    <property type="match status" value="1"/>
</dbReference>
<accession>A0A1Z2XQJ9</accession>
<organism evidence="5 7">
    <name type="scientific">Acutalibacter muris</name>
    <dbReference type="NCBI Taxonomy" id="1796620"/>
    <lineage>
        <taxon>Bacteria</taxon>
        <taxon>Bacillati</taxon>
        <taxon>Bacillota</taxon>
        <taxon>Clostridia</taxon>
        <taxon>Eubacteriales</taxon>
        <taxon>Acutalibacteraceae</taxon>
        <taxon>Acutalibacter</taxon>
    </lineage>
</organism>
<dbReference type="Gene3D" id="3.40.630.30">
    <property type="match status" value="1"/>
</dbReference>
<keyword evidence="1" id="KW-0808">Transferase</keyword>
<proteinExistence type="predicted"/>
<evidence type="ECO:0000313" key="5">
    <source>
        <dbReference type="EMBL" id="QQR29973.1"/>
    </source>
</evidence>
<reference evidence="4" key="1">
    <citation type="journal article" date="2017" name="Genome Announc.">
        <title>High-Quality Whole-Genome Sequences of the Oligo-Mouse-Microbiota Bacterial Community.</title>
        <authorList>
            <person name="Garzetti D."/>
            <person name="Brugiroux S."/>
            <person name="Bunk B."/>
            <person name="Pukall R."/>
            <person name="McCoy K.D."/>
            <person name="Macpherson A.J."/>
            <person name="Stecher B."/>
        </authorList>
    </citation>
    <scope>NUCLEOTIDE SEQUENCE</scope>
    <source>
        <strain evidence="4">KB18</strain>
    </source>
</reference>
<dbReference type="AlphaFoldDB" id="A0A1Z2XQJ9"/>
<dbReference type="Proteomes" id="UP000596035">
    <property type="component" value="Chromosome"/>
</dbReference>
<reference evidence="6" key="2">
    <citation type="submission" date="2017-05" db="EMBL/GenBank/DDBJ databases">
        <title>Improved OligoMM genomes.</title>
        <authorList>
            <person name="Garzetti D."/>
        </authorList>
    </citation>
    <scope>NUCLEOTIDE SEQUENCE [LARGE SCALE GENOMIC DNA]</scope>
    <source>
        <strain evidence="6">KB18</strain>
    </source>
</reference>
<evidence type="ECO:0000313" key="6">
    <source>
        <dbReference type="Proteomes" id="UP000196710"/>
    </source>
</evidence>
<dbReference type="InterPro" id="IPR000182">
    <property type="entry name" value="GNAT_dom"/>
</dbReference>